<comment type="caution">
    <text evidence="1">The sequence shown here is derived from an EMBL/GenBank/DDBJ whole genome shotgun (WGS) entry which is preliminary data.</text>
</comment>
<dbReference type="RefSeq" id="WP_139036094.1">
    <property type="nucleotide sequence ID" value="NZ_VDDA01000004.1"/>
</dbReference>
<dbReference type="OrthoDB" id="9911511at2"/>
<dbReference type="EMBL" id="VDDA01000004">
    <property type="protein sequence ID" value="TNC13685.1"/>
    <property type="molecule type" value="Genomic_DNA"/>
</dbReference>
<evidence type="ECO:0000313" key="1">
    <source>
        <dbReference type="EMBL" id="TNC13685.1"/>
    </source>
</evidence>
<dbReference type="AlphaFoldDB" id="A0A5C4LJB3"/>
<organism evidence="1 2">
    <name type="scientific">Methylobacterium terricola</name>
    <dbReference type="NCBI Taxonomy" id="2583531"/>
    <lineage>
        <taxon>Bacteria</taxon>
        <taxon>Pseudomonadati</taxon>
        <taxon>Pseudomonadota</taxon>
        <taxon>Alphaproteobacteria</taxon>
        <taxon>Hyphomicrobiales</taxon>
        <taxon>Methylobacteriaceae</taxon>
        <taxon>Methylobacterium</taxon>
    </lineage>
</organism>
<proteinExistence type="predicted"/>
<name>A0A5C4LJB3_9HYPH</name>
<evidence type="ECO:0000313" key="2">
    <source>
        <dbReference type="Proteomes" id="UP000305267"/>
    </source>
</evidence>
<reference evidence="1 2" key="1">
    <citation type="submission" date="2019-06" db="EMBL/GenBank/DDBJ databases">
        <title>Genome of Methylobacterium sp. 17Sr1-39.</title>
        <authorList>
            <person name="Seo T."/>
        </authorList>
    </citation>
    <scope>NUCLEOTIDE SEQUENCE [LARGE SCALE GENOMIC DNA]</scope>
    <source>
        <strain evidence="1 2">17Sr1-39</strain>
    </source>
</reference>
<dbReference type="Proteomes" id="UP000305267">
    <property type="component" value="Unassembled WGS sequence"/>
</dbReference>
<keyword evidence="2" id="KW-1185">Reference proteome</keyword>
<gene>
    <name evidence="1" type="ORF">FF100_13030</name>
</gene>
<accession>A0A5C4LJB3</accession>
<sequence>MDLRFFNVSMAVRGSEQGCLVFFGGNLVAVLVLLGDLHEDNTGKWFLEIAFHERIINHGNLFGSMKEAETWLMDCLTSSRTCNDGSVAESRNGHEQG</sequence>
<protein>
    <submittedName>
        <fullName evidence="1">Uncharacterized protein</fullName>
    </submittedName>
</protein>